<feature type="compositionally biased region" description="Basic and acidic residues" evidence="1">
    <location>
        <begin position="83"/>
        <end position="93"/>
    </location>
</feature>
<dbReference type="Proteomes" id="UP000292408">
    <property type="component" value="Unassembled WGS sequence"/>
</dbReference>
<accession>A0A4Q7TFS5</accession>
<gene>
    <name evidence="2" type="ORF">EV140_1940</name>
</gene>
<reference evidence="2 3" key="1">
    <citation type="journal article" date="2015" name="Stand. Genomic Sci.">
        <title>Genomic Encyclopedia of Bacterial and Archaeal Type Strains, Phase III: the genomes of soil and plant-associated and newly described type strains.</title>
        <authorList>
            <person name="Whitman W.B."/>
            <person name="Woyke T."/>
            <person name="Klenk H.P."/>
            <person name="Zhou Y."/>
            <person name="Lilburn T.G."/>
            <person name="Beck B.J."/>
            <person name="De Vos P."/>
            <person name="Vandamme P."/>
            <person name="Eisen J.A."/>
            <person name="Garrity G."/>
            <person name="Hugenholtz P."/>
            <person name="Kyrpides N.C."/>
        </authorList>
    </citation>
    <scope>NUCLEOTIDE SEQUENCE [LARGE SCALE GENOMIC DNA]</scope>
    <source>
        <strain evidence="2 3">AC4r</strain>
    </source>
</reference>
<evidence type="ECO:0000313" key="3">
    <source>
        <dbReference type="Proteomes" id="UP000292408"/>
    </source>
</evidence>
<organism evidence="2 3">
    <name type="scientific">Microcella alkaliphila</name>
    <dbReference type="NCBI Taxonomy" id="279828"/>
    <lineage>
        <taxon>Bacteria</taxon>
        <taxon>Bacillati</taxon>
        <taxon>Actinomycetota</taxon>
        <taxon>Actinomycetes</taxon>
        <taxon>Micrococcales</taxon>
        <taxon>Microbacteriaceae</taxon>
        <taxon>Microcella</taxon>
    </lineage>
</organism>
<proteinExistence type="predicted"/>
<keyword evidence="3" id="KW-1185">Reference proteome</keyword>
<feature type="region of interest" description="Disordered" evidence="1">
    <location>
        <begin position="54"/>
        <end position="93"/>
    </location>
</feature>
<name>A0A4Q7TFS5_9MICO</name>
<protein>
    <submittedName>
        <fullName evidence="2">Uncharacterized protein</fullName>
    </submittedName>
</protein>
<evidence type="ECO:0000256" key="1">
    <source>
        <dbReference type="SAM" id="MobiDB-lite"/>
    </source>
</evidence>
<dbReference type="AlphaFoldDB" id="A0A4Q7TFS5"/>
<comment type="caution">
    <text evidence="2">The sequence shown here is derived from an EMBL/GenBank/DDBJ whole genome shotgun (WGS) entry which is preliminary data.</text>
</comment>
<evidence type="ECO:0000313" key="2">
    <source>
        <dbReference type="EMBL" id="RZT59335.1"/>
    </source>
</evidence>
<sequence length="93" mass="10307">MADGNVTRIHPAPSIPNPLMHNPWAALTDEQIEEQIFAAKVRIDAAEHTVRSLEREAMRRNPAKRLVRDAGGRSADQVGAFHRPADSETGDDR</sequence>
<dbReference type="EMBL" id="SGXT01000016">
    <property type="protein sequence ID" value="RZT59335.1"/>
    <property type="molecule type" value="Genomic_DNA"/>
</dbReference>
<dbReference type="RefSeq" id="WP_130283373.1">
    <property type="nucleotide sequence ID" value="NZ_SGXT01000016.1"/>
</dbReference>